<dbReference type="InterPro" id="IPR018958">
    <property type="entry name" value="Knr4/Smi1-like_dom"/>
</dbReference>
<dbReference type="Pfam" id="PF09346">
    <property type="entry name" value="SMI1_KNR4"/>
    <property type="match status" value="1"/>
</dbReference>
<dbReference type="Gene3D" id="3.40.1580.10">
    <property type="entry name" value="SMI1/KNR4-like"/>
    <property type="match status" value="1"/>
</dbReference>
<organism evidence="2 3">
    <name type="scientific">Peribacillus frigoritolerans</name>
    <dbReference type="NCBI Taxonomy" id="450367"/>
    <lineage>
        <taxon>Bacteria</taxon>
        <taxon>Bacillati</taxon>
        <taxon>Bacillota</taxon>
        <taxon>Bacilli</taxon>
        <taxon>Bacillales</taxon>
        <taxon>Bacillaceae</taxon>
        <taxon>Peribacillus</taxon>
    </lineage>
</organism>
<evidence type="ECO:0000313" key="3">
    <source>
        <dbReference type="Proteomes" id="UP000680045"/>
    </source>
</evidence>
<feature type="domain" description="Knr4/Smi1-like" evidence="1">
    <location>
        <begin position="24"/>
        <end position="137"/>
    </location>
</feature>
<protein>
    <submittedName>
        <fullName evidence="2">SMI1/KNR4 family protein</fullName>
    </submittedName>
</protein>
<dbReference type="InterPro" id="IPR037883">
    <property type="entry name" value="Knr4/Smi1-like_sf"/>
</dbReference>
<comment type="caution">
    <text evidence="2">The sequence shown here is derived from an EMBL/GenBank/DDBJ whole genome shotgun (WGS) entry which is preliminary data.</text>
</comment>
<evidence type="ECO:0000259" key="1">
    <source>
        <dbReference type="Pfam" id="PF09346"/>
    </source>
</evidence>
<accession>A0A941FNQ5</accession>
<dbReference type="SUPFAM" id="SSF160631">
    <property type="entry name" value="SMI1/KNR4-like"/>
    <property type="match status" value="1"/>
</dbReference>
<name>A0A941FNQ5_9BACI</name>
<dbReference type="Proteomes" id="UP000680045">
    <property type="component" value="Unassembled WGS sequence"/>
</dbReference>
<reference evidence="2" key="1">
    <citation type="submission" date="2021-04" db="EMBL/GenBank/DDBJ databases">
        <title>Whole genome sequencing of Enterococci isolates from hospitalized patients.</title>
        <authorList>
            <person name="Ogoti B.M."/>
            <person name="Onyambu F.G."/>
        </authorList>
    </citation>
    <scope>NUCLEOTIDE SEQUENCE</scope>
    <source>
        <strain evidence="2">242</strain>
    </source>
</reference>
<sequence>MSILPEKLDQVLGEDIYKREDKSKVNEALDSLEVDVSDTFREFYHYYAGPFWEEFVPFELLDIVDEENNIESYTFIFRKEHGFPKKYLVLSEMSANAVLVLDAVTDKVYTVNFEGGDELLLKGELKETWPTFYEFLKAYFNCK</sequence>
<gene>
    <name evidence="2" type="ORF">KEH51_00815</name>
</gene>
<proteinExistence type="predicted"/>
<dbReference type="EMBL" id="JAGTPW010000001">
    <property type="protein sequence ID" value="MBR8643821.1"/>
    <property type="molecule type" value="Genomic_DNA"/>
</dbReference>
<dbReference type="AlphaFoldDB" id="A0A941FNQ5"/>
<evidence type="ECO:0000313" key="2">
    <source>
        <dbReference type="EMBL" id="MBR8643821.1"/>
    </source>
</evidence>